<dbReference type="NCBIfam" id="TIGR02548">
    <property type="entry name" value="casB_cse2"/>
    <property type="match status" value="1"/>
</dbReference>
<gene>
    <name evidence="1" type="ordered locus">CT1973</name>
</gene>
<dbReference type="InterPro" id="IPR013382">
    <property type="entry name" value="CRISPR-assoc_prot_Cse2"/>
</dbReference>
<dbReference type="RefSeq" id="WP_010933629.1">
    <property type="nucleotide sequence ID" value="NC_002932.3"/>
</dbReference>
<proteinExistence type="predicted"/>
<dbReference type="HOGENOM" id="CLU_1439000_0_0_10"/>
<dbReference type="KEGG" id="cte:CT1973"/>
<dbReference type="STRING" id="194439.CT1973"/>
<dbReference type="CDD" id="cd09670">
    <property type="entry name" value="Cse2_I-E"/>
    <property type="match status" value="1"/>
</dbReference>
<sequence>MDNEKEKKTGRQKQFVEFVIGLCQRDKGAAAALRRADNPATEYQSWEYLAGFNIDLEKPFERIPYAAIAAAIARAKAERNGSAGIGKAIAFCYEDRSKSDQAKARLRRLLACNSVEEACRILRPLFSLIDSKAAVTLDYAELLSQLLWFNDDSNRIKTDWATDFYRHAAKTENEEVKA</sequence>
<dbReference type="EMBL" id="AE006470">
    <property type="protein sequence ID" value="AAM73191.1"/>
    <property type="molecule type" value="Genomic_DNA"/>
</dbReference>
<dbReference type="OrthoDB" id="8560528at2"/>
<accession>Q8KB25</accession>
<dbReference type="Pfam" id="PF09485">
    <property type="entry name" value="CRISPR_Cse2"/>
    <property type="match status" value="1"/>
</dbReference>
<dbReference type="PATRIC" id="fig|194439.7.peg.1787"/>
<dbReference type="Gene3D" id="1.10.520.40">
    <property type="entry name" value="CRISPR-associated protein Cse2"/>
    <property type="match status" value="1"/>
</dbReference>
<name>Q8KB25_CHLTE</name>
<dbReference type="InterPro" id="IPR038287">
    <property type="entry name" value="Cse2_sf"/>
</dbReference>
<dbReference type="Proteomes" id="UP000001007">
    <property type="component" value="Chromosome"/>
</dbReference>
<evidence type="ECO:0000313" key="1">
    <source>
        <dbReference type="EMBL" id="AAM73191.1"/>
    </source>
</evidence>
<dbReference type="eggNOG" id="ENOG50308KI">
    <property type="taxonomic scope" value="Bacteria"/>
</dbReference>
<reference evidence="1 2" key="1">
    <citation type="journal article" date="2002" name="Proc. Natl. Acad. Sci. U.S.A.">
        <title>The complete genome sequence of Chlorobium tepidum TLS, a photosynthetic, anaerobic, green-sulfur bacterium.</title>
        <authorList>
            <person name="Eisen J.A."/>
            <person name="Nelson K.E."/>
            <person name="Paulsen I.T."/>
            <person name="Heidelberg J.F."/>
            <person name="Wu M."/>
            <person name="Dodson R.J."/>
            <person name="Deboy R."/>
            <person name="Gwinn M.L."/>
            <person name="Nelson W.C."/>
            <person name="Haft D.H."/>
            <person name="Hickey E.K."/>
            <person name="Peterson J.D."/>
            <person name="Durkin A.S."/>
            <person name="Kolonay J.L."/>
            <person name="Yang F."/>
            <person name="Holt I."/>
            <person name="Umayam L.A."/>
            <person name="Mason T."/>
            <person name="Brenner M."/>
            <person name="Shea T.P."/>
            <person name="Parksey D."/>
            <person name="Nierman W.C."/>
            <person name="Feldblyum T.V."/>
            <person name="Hansen C.L."/>
            <person name="Craven M.B."/>
            <person name="Radune D."/>
            <person name="Vamathevan J."/>
            <person name="Khouri H."/>
            <person name="White O."/>
            <person name="Gruber T.M."/>
            <person name="Ketchum K.A."/>
            <person name="Venter J.C."/>
            <person name="Tettelin H."/>
            <person name="Bryant D.A."/>
            <person name="Fraser C.M."/>
        </authorList>
    </citation>
    <scope>NUCLEOTIDE SEQUENCE [LARGE SCALE GENOMIC DNA]</scope>
    <source>
        <strain evidence="2">ATCC 49652 / DSM 12025 / NBRC 103806 / TLS</strain>
    </source>
</reference>
<dbReference type="EnsemblBacteria" id="AAM73191">
    <property type="protein sequence ID" value="AAM73191"/>
    <property type="gene ID" value="CT1973"/>
</dbReference>
<keyword evidence="2" id="KW-1185">Reference proteome</keyword>
<evidence type="ECO:0000313" key="2">
    <source>
        <dbReference type="Proteomes" id="UP000001007"/>
    </source>
</evidence>
<organism evidence="1 2">
    <name type="scientific">Chlorobaculum tepidum (strain ATCC 49652 / DSM 12025 / NBRC 103806 / TLS)</name>
    <name type="common">Chlorobium tepidum</name>
    <dbReference type="NCBI Taxonomy" id="194439"/>
    <lineage>
        <taxon>Bacteria</taxon>
        <taxon>Pseudomonadati</taxon>
        <taxon>Chlorobiota</taxon>
        <taxon>Chlorobiia</taxon>
        <taxon>Chlorobiales</taxon>
        <taxon>Chlorobiaceae</taxon>
        <taxon>Chlorobaculum</taxon>
    </lineage>
</organism>
<protein>
    <submittedName>
        <fullName evidence="1">CRISPR-associated protein, CT1973 family</fullName>
    </submittedName>
</protein>
<dbReference type="AlphaFoldDB" id="Q8KB25"/>